<keyword evidence="1" id="KW-0472">Membrane</keyword>
<protein>
    <submittedName>
        <fullName evidence="2">Uncharacterized protein</fullName>
    </submittedName>
</protein>
<keyword evidence="1" id="KW-0812">Transmembrane</keyword>
<keyword evidence="1" id="KW-1133">Transmembrane helix</keyword>
<reference evidence="2 3" key="1">
    <citation type="submission" date="2018-12" db="EMBL/GenBank/DDBJ databases">
        <authorList>
            <person name="Yu L."/>
        </authorList>
    </citation>
    <scope>NUCLEOTIDE SEQUENCE [LARGE SCALE GENOMIC DNA]</scope>
    <source>
        <strain evidence="2 3">HAW-EB2</strain>
    </source>
</reference>
<dbReference type="RefSeq" id="WP_126521498.1">
    <property type="nucleotide sequence ID" value="NZ_RXNU01000010.1"/>
</dbReference>
<dbReference type="Proteomes" id="UP000267448">
    <property type="component" value="Unassembled WGS sequence"/>
</dbReference>
<keyword evidence="3" id="KW-1185">Reference proteome</keyword>
<proteinExistence type="predicted"/>
<name>A0A431WQJ1_9GAMM</name>
<dbReference type="OrthoDB" id="5898685at2"/>
<evidence type="ECO:0000313" key="3">
    <source>
        <dbReference type="Proteomes" id="UP000267448"/>
    </source>
</evidence>
<comment type="caution">
    <text evidence="2">The sequence shown here is derived from an EMBL/GenBank/DDBJ whole genome shotgun (WGS) entry which is preliminary data.</text>
</comment>
<evidence type="ECO:0000313" key="2">
    <source>
        <dbReference type="EMBL" id="RTR37806.1"/>
    </source>
</evidence>
<organism evidence="2 3">
    <name type="scientific">Shewanella canadensis</name>
    <dbReference type="NCBI Taxonomy" id="271096"/>
    <lineage>
        <taxon>Bacteria</taxon>
        <taxon>Pseudomonadati</taxon>
        <taxon>Pseudomonadota</taxon>
        <taxon>Gammaproteobacteria</taxon>
        <taxon>Alteromonadales</taxon>
        <taxon>Shewanellaceae</taxon>
        <taxon>Shewanella</taxon>
    </lineage>
</organism>
<dbReference type="AlphaFoldDB" id="A0A431WQJ1"/>
<sequence>MITSPVLIAIVTVTLFIILIIKKRKEYLERELDREVELEVDGILAEFAASPCTSLIEVAGYDSSRYMPTDSVIQFDSDVVLREVWESDLNILDDTGKIQYWIEQGDPSNKTPSSPPATIERFHHISFSLLTEKQGRARCGACNQTYEAAELVYTKFKSLSIGWNYDCIECPNGHLISRGNRLHIYGTRDSE</sequence>
<gene>
    <name evidence="2" type="ORF">EKG38_17460</name>
</gene>
<feature type="transmembrane region" description="Helical" evidence="1">
    <location>
        <begin position="6"/>
        <end position="21"/>
    </location>
</feature>
<evidence type="ECO:0000256" key="1">
    <source>
        <dbReference type="SAM" id="Phobius"/>
    </source>
</evidence>
<accession>A0A431WQJ1</accession>
<dbReference type="EMBL" id="RXNU01000010">
    <property type="protein sequence ID" value="RTR37806.1"/>
    <property type="molecule type" value="Genomic_DNA"/>
</dbReference>